<protein>
    <recommendedName>
        <fullName evidence="5 6">Dephospho-CoA kinase</fullName>
        <ecNumber evidence="5 6">2.7.1.24</ecNumber>
    </recommendedName>
    <alternativeName>
        <fullName evidence="5">Dephosphocoenzyme A kinase</fullName>
    </alternativeName>
</protein>
<evidence type="ECO:0000256" key="4">
    <source>
        <dbReference type="ARBA" id="ARBA00022993"/>
    </source>
</evidence>
<proteinExistence type="inferred from homology"/>
<reference evidence="7 8" key="1">
    <citation type="submission" date="2024-03" db="EMBL/GenBank/DDBJ databases">
        <authorList>
            <person name="Cao K."/>
        </authorList>
    </citation>
    <scope>NUCLEOTIDE SEQUENCE [LARGE SCALE GENOMIC DNA]</scope>
    <source>
        <strain evidence="7 8">MCCC 1K00696</strain>
    </source>
</reference>
<dbReference type="InterPro" id="IPR001977">
    <property type="entry name" value="Depp_CoAkinase"/>
</dbReference>
<evidence type="ECO:0000256" key="5">
    <source>
        <dbReference type="HAMAP-Rule" id="MF_00376"/>
    </source>
</evidence>
<dbReference type="Proteomes" id="UP001491088">
    <property type="component" value="Chromosome"/>
</dbReference>
<name>A0ABZ2TWF9_9FLAO</name>
<dbReference type="InterPro" id="IPR027417">
    <property type="entry name" value="P-loop_NTPase"/>
</dbReference>
<evidence type="ECO:0000313" key="7">
    <source>
        <dbReference type="EMBL" id="WYW56344.1"/>
    </source>
</evidence>
<dbReference type="SUPFAM" id="SSF52540">
    <property type="entry name" value="P-loop containing nucleoside triphosphate hydrolases"/>
    <property type="match status" value="1"/>
</dbReference>
<gene>
    <name evidence="5 7" type="primary">coaE</name>
    <name evidence="7" type="ORF">WG950_03570</name>
</gene>
<dbReference type="PROSITE" id="PS51219">
    <property type="entry name" value="DPCK"/>
    <property type="match status" value="1"/>
</dbReference>
<dbReference type="CDD" id="cd02022">
    <property type="entry name" value="DPCK"/>
    <property type="match status" value="1"/>
</dbReference>
<dbReference type="Pfam" id="PF01121">
    <property type="entry name" value="CoaE"/>
    <property type="match status" value="1"/>
</dbReference>
<keyword evidence="2 5" id="KW-0547">Nucleotide-binding</keyword>
<accession>A0ABZ2TWF9</accession>
<sequence length="198" mass="22901">MIIGLTGGIGSGKSTVAKMFNEFSTVAIYIADIEAKQLMNTSKVIKENLIKSFGEDVFKNAVLNREFLANIVFKDKEKLKVLNNIVHPEVKNHFKKFVANNSDKDYIVYESAILFENNTQNQFDFIITVYTDLEERINRIIKRDNTTKKEVLNRINSQWKDNKKMLLSNYVIDNYSVKNTEILVKQIHNILTKKQCSI</sequence>
<evidence type="ECO:0000313" key="8">
    <source>
        <dbReference type="Proteomes" id="UP001491088"/>
    </source>
</evidence>
<dbReference type="PANTHER" id="PTHR10695:SF46">
    <property type="entry name" value="BIFUNCTIONAL COENZYME A SYNTHASE-RELATED"/>
    <property type="match status" value="1"/>
</dbReference>
<dbReference type="Gene3D" id="3.40.50.300">
    <property type="entry name" value="P-loop containing nucleotide triphosphate hydrolases"/>
    <property type="match status" value="1"/>
</dbReference>
<dbReference type="GO" id="GO:0004140">
    <property type="term" value="F:dephospho-CoA kinase activity"/>
    <property type="evidence" value="ECO:0007669"/>
    <property type="project" value="UniProtKB-EC"/>
</dbReference>
<keyword evidence="5 7" id="KW-0808">Transferase</keyword>
<evidence type="ECO:0000256" key="3">
    <source>
        <dbReference type="ARBA" id="ARBA00022840"/>
    </source>
</evidence>
<dbReference type="EMBL" id="CP150496">
    <property type="protein sequence ID" value="WYW56344.1"/>
    <property type="molecule type" value="Genomic_DNA"/>
</dbReference>
<dbReference type="HAMAP" id="MF_00376">
    <property type="entry name" value="Dephospho_CoA_kinase"/>
    <property type="match status" value="1"/>
</dbReference>
<dbReference type="PANTHER" id="PTHR10695">
    <property type="entry name" value="DEPHOSPHO-COA KINASE-RELATED"/>
    <property type="match status" value="1"/>
</dbReference>
<evidence type="ECO:0000256" key="2">
    <source>
        <dbReference type="ARBA" id="ARBA00022741"/>
    </source>
</evidence>
<dbReference type="EC" id="2.7.1.24" evidence="5 6"/>
<keyword evidence="8" id="KW-1185">Reference proteome</keyword>
<evidence type="ECO:0000256" key="6">
    <source>
        <dbReference type="NCBIfam" id="TIGR00152"/>
    </source>
</evidence>
<comment type="similarity">
    <text evidence="1 5">Belongs to the CoaE family.</text>
</comment>
<comment type="function">
    <text evidence="5">Catalyzes the phosphorylation of the 3'-hydroxyl group of dephosphocoenzyme A to form coenzyme A.</text>
</comment>
<evidence type="ECO:0000256" key="1">
    <source>
        <dbReference type="ARBA" id="ARBA00009018"/>
    </source>
</evidence>
<comment type="catalytic activity">
    <reaction evidence="5">
        <text>3'-dephospho-CoA + ATP = ADP + CoA + H(+)</text>
        <dbReference type="Rhea" id="RHEA:18245"/>
        <dbReference type="ChEBI" id="CHEBI:15378"/>
        <dbReference type="ChEBI" id="CHEBI:30616"/>
        <dbReference type="ChEBI" id="CHEBI:57287"/>
        <dbReference type="ChEBI" id="CHEBI:57328"/>
        <dbReference type="ChEBI" id="CHEBI:456216"/>
        <dbReference type="EC" id="2.7.1.24"/>
    </reaction>
</comment>
<dbReference type="NCBIfam" id="TIGR00152">
    <property type="entry name" value="dephospho-CoA kinase"/>
    <property type="match status" value="1"/>
</dbReference>
<keyword evidence="5" id="KW-0963">Cytoplasm</keyword>
<comment type="pathway">
    <text evidence="5">Cofactor biosynthesis; coenzyme A biosynthesis; CoA from (R)-pantothenate: step 5/5.</text>
</comment>
<comment type="subcellular location">
    <subcellularLocation>
        <location evidence="5">Cytoplasm</location>
    </subcellularLocation>
</comment>
<keyword evidence="5 7" id="KW-0418">Kinase</keyword>
<keyword evidence="3 5" id="KW-0067">ATP-binding</keyword>
<dbReference type="RefSeq" id="WP_340934186.1">
    <property type="nucleotide sequence ID" value="NZ_CP150496.1"/>
</dbReference>
<keyword evidence="4 5" id="KW-0173">Coenzyme A biosynthesis</keyword>
<feature type="binding site" evidence="5">
    <location>
        <begin position="10"/>
        <end position="15"/>
    </location>
    <ligand>
        <name>ATP</name>
        <dbReference type="ChEBI" id="CHEBI:30616"/>
    </ligand>
</feature>
<organism evidence="7 8">
    <name type="scientific">Polaribacter marinaquae</name>
    <dbReference type="NCBI Taxonomy" id="1642819"/>
    <lineage>
        <taxon>Bacteria</taxon>
        <taxon>Pseudomonadati</taxon>
        <taxon>Bacteroidota</taxon>
        <taxon>Flavobacteriia</taxon>
        <taxon>Flavobacteriales</taxon>
        <taxon>Flavobacteriaceae</taxon>
    </lineage>
</organism>